<feature type="transmembrane region" description="Helical" evidence="3">
    <location>
        <begin position="7"/>
        <end position="27"/>
    </location>
</feature>
<dbReference type="EMBL" id="WNYA01000001">
    <property type="protein sequence ID" value="KAG8597609.1"/>
    <property type="molecule type" value="Genomic_DNA"/>
</dbReference>
<comment type="caution">
    <text evidence="4">The sequence shown here is derived from an EMBL/GenBank/DDBJ whole genome shotgun (WGS) entry which is preliminary data.</text>
</comment>
<feature type="compositionally biased region" description="Polar residues" evidence="2">
    <location>
        <begin position="419"/>
        <end position="428"/>
    </location>
</feature>
<protein>
    <recommendedName>
        <fullName evidence="6">Coiled-coil domain containing 62</fullName>
    </recommendedName>
</protein>
<dbReference type="EMBL" id="WNYA01000001">
    <property type="protein sequence ID" value="KAG8597608.1"/>
    <property type="molecule type" value="Genomic_DNA"/>
</dbReference>
<evidence type="ECO:0000256" key="2">
    <source>
        <dbReference type="SAM" id="MobiDB-lite"/>
    </source>
</evidence>
<evidence type="ECO:0000313" key="4">
    <source>
        <dbReference type="EMBL" id="KAG8597609.1"/>
    </source>
</evidence>
<keyword evidence="3" id="KW-1133">Transmembrane helix</keyword>
<organism evidence="4 5">
    <name type="scientific">Engystomops pustulosus</name>
    <name type="common">Tungara frog</name>
    <name type="synonym">Physalaemus pustulosus</name>
    <dbReference type="NCBI Taxonomy" id="76066"/>
    <lineage>
        <taxon>Eukaryota</taxon>
        <taxon>Metazoa</taxon>
        <taxon>Chordata</taxon>
        <taxon>Craniata</taxon>
        <taxon>Vertebrata</taxon>
        <taxon>Euteleostomi</taxon>
        <taxon>Amphibia</taxon>
        <taxon>Batrachia</taxon>
        <taxon>Anura</taxon>
        <taxon>Neobatrachia</taxon>
        <taxon>Hyloidea</taxon>
        <taxon>Leptodactylidae</taxon>
        <taxon>Leiuperinae</taxon>
        <taxon>Engystomops</taxon>
    </lineage>
</organism>
<name>A0AAV7DJE7_ENGPU</name>
<sequence>MSTDHCVFSYIFVLHFFFMCLPCFKFVCTDLENVTIQKQRKELQLLISELKDRDKELNDMVSAHQRQLLAWENDRQCVLRLEQKCARLETELQKRNEIIRSVTKRIKLLEAQQQDRKTTLQNTQLQLQEVCLRASEASNHCQDLEEKNQSLNDSVLDLSAQVGQLKAREQELSTLLRLKDKDILEATNHITEFTCRFKDLEAALRETRYKETSAVKEMQGLKPRMKGLKIELDKLKDDVSQKTVENNQQREEIIRLKQESAYLQAELVFAAEREKRKDQLLQLSRSKQDRADRELQNLRQIYMKQHQDLQFLHLSLENSGEKAHKHVDVSCGLSDFNLDSSENDGILANHQSPPLCVEDLHMPLMQSTLKNSEPLRCQLLSPTTKLQSLLAKSRQMLADLEFGSLVSDSHGNSSIMHSTESFLYTNPPESREDKQAKLHSL</sequence>
<keyword evidence="3" id="KW-0472">Membrane</keyword>
<dbReference type="SUPFAM" id="SSF57997">
    <property type="entry name" value="Tropomyosin"/>
    <property type="match status" value="1"/>
</dbReference>
<keyword evidence="5" id="KW-1185">Reference proteome</keyword>
<evidence type="ECO:0000256" key="1">
    <source>
        <dbReference type="SAM" id="Coils"/>
    </source>
</evidence>
<evidence type="ECO:0000313" key="5">
    <source>
        <dbReference type="Proteomes" id="UP000824782"/>
    </source>
</evidence>
<feature type="region of interest" description="Disordered" evidence="2">
    <location>
        <begin position="419"/>
        <end position="441"/>
    </location>
</feature>
<evidence type="ECO:0008006" key="6">
    <source>
        <dbReference type="Google" id="ProtNLM"/>
    </source>
</evidence>
<feature type="coiled-coil region" evidence="1">
    <location>
        <begin position="225"/>
        <end position="266"/>
    </location>
</feature>
<dbReference type="AlphaFoldDB" id="A0AAV7DJE7"/>
<reference evidence="4" key="1">
    <citation type="thesis" date="2020" institute="ProQuest LLC" country="789 East Eisenhower Parkway, Ann Arbor, MI, USA">
        <title>Comparative Genomics and Chromosome Evolution.</title>
        <authorList>
            <person name="Mudd A.B."/>
        </authorList>
    </citation>
    <scope>NUCLEOTIDE SEQUENCE</scope>
    <source>
        <strain evidence="4">237g6f4</strain>
        <tissue evidence="4">Blood</tissue>
    </source>
</reference>
<evidence type="ECO:0000256" key="3">
    <source>
        <dbReference type="SAM" id="Phobius"/>
    </source>
</evidence>
<proteinExistence type="predicted"/>
<keyword evidence="1" id="KW-0175">Coiled coil</keyword>
<dbReference type="Proteomes" id="UP000824782">
    <property type="component" value="Unassembled WGS sequence"/>
</dbReference>
<feature type="compositionally biased region" description="Basic and acidic residues" evidence="2">
    <location>
        <begin position="429"/>
        <end position="441"/>
    </location>
</feature>
<accession>A0AAV7DJE7</accession>
<feature type="coiled-coil region" evidence="1">
    <location>
        <begin position="33"/>
        <end position="98"/>
    </location>
</feature>
<gene>
    <name evidence="4" type="ORF">GDO81_002337</name>
</gene>
<feature type="coiled-coil region" evidence="1">
    <location>
        <begin position="127"/>
        <end position="161"/>
    </location>
</feature>
<keyword evidence="3" id="KW-0812">Transmembrane</keyword>